<dbReference type="EMBL" id="JAYMYQ010000003">
    <property type="protein sequence ID" value="KAK7345233.1"/>
    <property type="molecule type" value="Genomic_DNA"/>
</dbReference>
<organism evidence="4 5">
    <name type="scientific">Canavalia gladiata</name>
    <name type="common">Sword bean</name>
    <name type="synonym">Dolichos gladiatus</name>
    <dbReference type="NCBI Taxonomy" id="3824"/>
    <lineage>
        <taxon>Eukaryota</taxon>
        <taxon>Viridiplantae</taxon>
        <taxon>Streptophyta</taxon>
        <taxon>Embryophyta</taxon>
        <taxon>Tracheophyta</taxon>
        <taxon>Spermatophyta</taxon>
        <taxon>Magnoliopsida</taxon>
        <taxon>eudicotyledons</taxon>
        <taxon>Gunneridae</taxon>
        <taxon>Pentapetalae</taxon>
        <taxon>rosids</taxon>
        <taxon>fabids</taxon>
        <taxon>Fabales</taxon>
        <taxon>Fabaceae</taxon>
        <taxon>Papilionoideae</taxon>
        <taxon>50 kb inversion clade</taxon>
        <taxon>NPAAA clade</taxon>
        <taxon>indigoferoid/millettioid clade</taxon>
        <taxon>Phaseoleae</taxon>
        <taxon>Canavalia</taxon>
    </lineage>
</organism>
<dbReference type="InterPro" id="IPR044839">
    <property type="entry name" value="NDR1-like"/>
</dbReference>
<dbReference type="PANTHER" id="PTHR31234:SF55">
    <property type="entry name" value="LATE EMBRYOGENESIS ABUNDANT (LEA) HYDROXYPROLINE-RICH GLYCOPROTEIN FAMILY"/>
    <property type="match status" value="1"/>
</dbReference>
<reference evidence="4 5" key="1">
    <citation type="submission" date="2024-01" db="EMBL/GenBank/DDBJ databases">
        <title>The genomes of 5 underutilized Papilionoideae crops provide insights into root nodulation and disease resistanc.</title>
        <authorList>
            <person name="Jiang F."/>
        </authorList>
    </citation>
    <scope>NUCLEOTIDE SEQUENCE [LARGE SCALE GENOMIC DNA]</scope>
    <source>
        <strain evidence="4">LVBAO_FW01</strain>
        <tissue evidence="4">Leaves</tissue>
    </source>
</reference>
<evidence type="ECO:0000256" key="3">
    <source>
        <dbReference type="SAM" id="Phobius"/>
    </source>
</evidence>
<dbReference type="GO" id="GO:0005886">
    <property type="term" value="C:plasma membrane"/>
    <property type="evidence" value="ECO:0007669"/>
    <property type="project" value="TreeGrafter"/>
</dbReference>
<keyword evidence="5" id="KW-1185">Reference proteome</keyword>
<dbReference type="PANTHER" id="PTHR31234">
    <property type="entry name" value="LATE EMBRYOGENESIS ABUNDANT (LEA) HYDROXYPROLINE-RICH GLYCOPROTEIN FAMILY"/>
    <property type="match status" value="1"/>
</dbReference>
<evidence type="ECO:0000313" key="4">
    <source>
        <dbReference type="EMBL" id="KAK7345233.1"/>
    </source>
</evidence>
<accession>A0AAN9M4Q2</accession>
<keyword evidence="3" id="KW-0812">Transmembrane</keyword>
<keyword evidence="3" id="KW-1133">Transmembrane helix</keyword>
<evidence type="ECO:0000313" key="5">
    <source>
        <dbReference type="Proteomes" id="UP001367508"/>
    </source>
</evidence>
<evidence type="ECO:0008006" key="6">
    <source>
        <dbReference type="Google" id="ProtNLM"/>
    </source>
</evidence>
<comment type="caution">
    <text evidence="4">The sequence shown here is derived from an EMBL/GenBank/DDBJ whole genome shotgun (WGS) entry which is preliminary data.</text>
</comment>
<sequence length="197" mass="22386">MRKANLSTIIFATIICLTILSFIAIFLWFVLKPHLPTIRVDSVMVNSLSTTTSVELTALFNVAFTLRNPNRKFTLSYENLDAAIWFDRRNLALAFFRPFSQRTESNIVLQTWFDVFHKQFKNSPVVRGIAVQQAHGSVDFGLTLNARVRFRSTGLHSMVRTLNVECYPVRVVFPLNDSNHGGTFKGPVDCNTVDIDQ</sequence>
<protein>
    <recommendedName>
        <fullName evidence="6">Late embryogenesis abundant protein LEA-2 subgroup domain-containing protein</fullName>
    </recommendedName>
</protein>
<feature type="transmembrane region" description="Helical" evidence="3">
    <location>
        <begin position="9"/>
        <end position="31"/>
    </location>
</feature>
<dbReference type="GO" id="GO:0098542">
    <property type="term" value="P:defense response to other organism"/>
    <property type="evidence" value="ECO:0007669"/>
    <property type="project" value="InterPro"/>
</dbReference>
<evidence type="ECO:0000256" key="1">
    <source>
        <dbReference type="ARBA" id="ARBA00004370"/>
    </source>
</evidence>
<gene>
    <name evidence="4" type="ORF">VNO77_15825</name>
</gene>
<comment type="subcellular location">
    <subcellularLocation>
        <location evidence="1">Membrane</location>
    </subcellularLocation>
</comment>
<proteinExistence type="predicted"/>
<name>A0AAN9M4Q2_CANGL</name>
<dbReference type="AlphaFoldDB" id="A0AAN9M4Q2"/>
<keyword evidence="2 3" id="KW-0472">Membrane</keyword>
<evidence type="ECO:0000256" key="2">
    <source>
        <dbReference type="ARBA" id="ARBA00023136"/>
    </source>
</evidence>
<dbReference type="Proteomes" id="UP001367508">
    <property type="component" value="Unassembled WGS sequence"/>
</dbReference>